<dbReference type="Pfam" id="PF00367">
    <property type="entry name" value="PTS_EIIB"/>
    <property type="match status" value="1"/>
</dbReference>
<dbReference type="SUPFAM" id="SSF55604">
    <property type="entry name" value="Glucose permease domain IIB"/>
    <property type="match status" value="1"/>
</dbReference>
<dbReference type="InterPro" id="IPR036878">
    <property type="entry name" value="Glu_permease_IIB"/>
</dbReference>
<proteinExistence type="predicted"/>
<evidence type="ECO:0000313" key="2">
    <source>
        <dbReference type="Proteomes" id="UP001368328"/>
    </source>
</evidence>
<organism evidence="1 2">
    <name type="scientific">Metabacillus rhizosphaerae</name>
    <dbReference type="NCBI Taxonomy" id="3117747"/>
    <lineage>
        <taxon>Bacteria</taxon>
        <taxon>Bacillati</taxon>
        <taxon>Bacillota</taxon>
        <taxon>Bacilli</taxon>
        <taxon>Bacillales</taxon>
        <taxon>Bacillaceae</taxon>
        <taxon>Metabacillus</taxon>
    </lineage>
</organism>
<dbReference type="Gene3D" id="3.30.1360.60">
    <property type="entry name" value="Glucose permease domain IIB"/>
    <property type="match status" value="1"/>
</dbReference>
<dbReference type="EMBL" id="CP147403">
    <property type="protein sequence ID" value="WXB86515.1"/>
    <property type="molecule type" value="Genomic_DNA"/>
</dbReference>
<protein>
    <submittedName>
        <fullName evidence="1">PTS transporter subunit EIIB</fullName>
    </submittedName>
</protein>
<evidence type="ECO:0000313" key="1">
    <source>
        <dbReference type="EMBL" id="WXB86515.1"/>
    </source>
</evidence>
<keyword evidence="2" id="KW-1185">Reference proteome</keyword>
<sequence length="52" mass="6057">MHCATRLRLTLKDHSHADKKILKIQMEFSVLERIVGNFKLSLGAMSLRFIKM</sequence>
<reference evidence="1 2" key="1">
    <citation type="submission" date="2024-02" db="EMBL/GenBank/DDBJ databases">
        <title>Seven novel Bacillus-like species.</title>
        <authorList>
            <person name="Liu G."/>
        </authorList>
    </citation>
    <scope>NUCLEOTIDE SEQUENCE [LARGE SCALE GENOMIC DNA]</scope>
    <source>
        <strain evidence="1 2">FJAT-53654</strain>
    </source>
</reference>
<accession>A0ABZ2MMJ5</accession>
<name>A0ABZ2MMJ5_9BACI</name>
<dbReference type="RefSeq" id="WP_338785861.1">
    <property type="nucleotide sequence ID" value="NZ_CP147403.1"/>
</dbReference>
<gene>
    <name evidence="1" type="ORF">WCV66_14705</name>
</gene>
<dbReference type="Proteomes" id="UP001368328">
    <property type="component" value="Chromosome"/>
</dbReference>
<dbReference type="InterPro" id="IPR018113">
    <property type="entry name" value="PTrfase_EIIB_Cys"/>
</dbReference>